<evidence type="ECO:0008006" key="3">
    <source>
        <dbReference type="Google" id="ProtNLM"/>
    </source>
</evidence>
<proteinExistence type="predicted"/>
<sequence length="380" mass="44514">MRPSCRRWTLPISTRSASTNVFRRLSSGCRTKQRTSMYYMLLPRVITPQDVVHSAFQLTEPIGSTTYTDVCHAVEKLHMLIDRCNEDQYLTQRSIYIHAQHICFYVSCLNDVLAIVRKQSVFNNFIHRGRIEDLYLETHDFTRTREIFPNADTPLVCRLSNGISRRRRRLKERILAPSLSVPKVKREYGEGSRSSPPMTLHEPEIPLKPYGLEILLEEPFDCATCFRKVTTETQRDYIHHIDHDLKPYLCTYVDCITPLRMYGSQAEWFEHEKTCRRQSWECQSIREPALKFNGCTDESDEPFSFSSETEFQVHVLQQHPEEWDQIEQITAQCKIDDRKLRMSPDCRLCGFRAGNLERLEPHLGAHMRELALLSLPESLR</sequence>
<accession>A0A6A6WML0</accession>
<dbReference type="EMBL" id="ML996565">
    <property type="protein sequence ID" value="KAF2763366.1"/>
    <property type="molecule type" value="Genomic_DNA"/>
</dbReference>
<dbReference type="RefSeq" id="XP_033605817.1">
    <property type="nucleotide sequence ID" value="XM_033741107.1"/>
</dbReference>
<name>A0A6A6WML0_9PEZI</name>
<organism evidence="1 2">
    <name type="scientific">Pseudovirgaria hyperparasitica</name>
    <dbReference type="NCBI Taxonomy" id="470096"/>
    <lineage>
        <taxon>Eukaryota</taxon>
        <taxon>Fungi</taxon>
        <taxon>Dikarya</taxon>
        <taxon>Ascomycota</taxon>
        <taxon>Pezizomycotina</taxon>
        <taxon>Dothideomycetes</taxon>
        <taxon>Dothideomycetes incertae sedis</taxon>
        <taxon>Acrospermales</taxon>
        <taxon>Acrospermaceae</taxon>
        <taxon>Pseudovirgaria</taxon>
    </lineage>
</organism>
<keyword evidence="2" id="KW-1185">Reference proteome</keyword>
<dbReference type="GeneID" id="54482161"/>
<dbReference type="OrthoDB" id="3945467at2759"/>
<reference evidence="1" key="1">
    <citation type="journal article" date="2020" name="Stud. Mycol.">
        <title>101 Dothideomycetes genomes: a test case for predicting lifestyles and emergence of pathogens.</title>
        <authorList>
            <person name="Haridas S."/>
            <person name="Albert R."/>
            <person name="Binder M."/>
            <person name="Bloem J."/>
            <person name="Labutti K."/>
            <person name="Salamov A."/>
            <person name="Andreopoulos B."/>
            <person name="Baker S."/>
            <person name="Barry K."/>
            <person name="Bills G."/>
            <person name="Bluhm B."/>
            <person name="Cannon C."/>
            <person name="Castanera R."/>
            <person name="Culley D."/>
            <person name="Daum C."/>
            <person name="Ezra D."/>
            <person name="Gonzalez J."/>
            <person name="Henrissat B."/>
            <person name="Kuo A."/>
            <person name="Liang C."/>
            <person name="Lipzen A."/>
            <person name="Lutzoni F."/>
            <person name="Magnuson J."/>
            <person name="Mondo S."/>
            <person name="Nolan M."/>
            <person name="Ohm R."/>
            <person name="Pangilinan J."/>
            <person name="Park H.-J."/>
            <person name="Ramirez L."/>
            <person name="Alfaro M."/>
            <person name="Sun H."/>
            <person name="Tritt A."/>
            <person name="Yoshinaga Y."/>
            <person name="Zwiers L.-H."/>
            <person name="Turgeon B."/>
            <person name="Goodwin S."/>
            <person name="Spatafora J."/>
            <person name="Crous P."/>
            <person name="Grigoriev I."/>
        </authorList>
    </citation>
    <scope>NUCLEOTIDE SEQUENCE</scope>
    <source>
        <strain evidence="1">CBS 121739</strain>
    </source>
</reference>
<dbReference type="Proteomes" id="UP000799437">
    <property type="component" value="Unassembled WGS sequence"/>
</dbReference>
<dbReference type="PANTHER" id="PTHR35391:SF7">
    <property type="entry name" value="C2H2-TYPE DOMAIN-CONTAINING PROTEIN"/>
    <property type="match status" value="1"/>
</dbReference>
<protein>
    <recommendedName>
        <fullName evidence="3">C2H2-type domain-containing protein</fullName>
    </recommendedName>
</protein>
<dbReference type="AlphaFoldDB" id="A0A6A6WML0"/>
<gene>
    <name evidence="1" type="ORF">EJ05DRAFT_36500</name>
</gene>
<evidence type="ECO:0000313" key="1">
    <source>
        <dbReference type="EMBL" id="KAF2763366.1"/>
    </source>
</evidence>
<dbReference type="PANTHER" id="PTHR35391">
    <property type="entry name" value="C2H2-TYPE DOMAIN-CONTAINING PROTEIN-RELATED"/>
    <property type="match status" value="1"/>
</dbReference>
<evidence type="ECO:0000313" key="2">
    <source>
        <dbReference type="Proteomes" id="UP000799437"/>
    </source>
</evidence>